<keyword evidence="8" id="KW-1185">Reference proteome</keyword>
<gene>
    <name evidence="9" type="primary">DLG2</name>
</gene>
<dbReference type="GO" id="GO:0098609">
    <property type="term" value="P:cell-cell adhesion"/>
    <property type="evidence" value="ECO:0007669"/>
    <property type="project" value="TreeGrafter"/>
</dbReference>
<dbReference type="PIRSF" id="PIRSF001741">
    <property type="entry name" value="MAGUK_DLGH"/>
    <property type="match status" value="1"/>
</dbReference>
<name>A0A8B7KBI6_CAMFR</name>
<dbReference type="FunFam" id="2.30.42.10:FF:000001">
    <property type="entry name" value="Disks large homolog 1 isoform 2"/>
    <property type="match status" value="1"/>
</dbReference>
<dbReference type="InterPro" id="IPR001452">
    <property type="entry name" value="SH3_domain"/>
</dbReference>
<dbReference type="GO" id="GO:0099072">
    <property type="term" value="P:regulation of postsynaptic membrane neurotransmitter receptor levels"/>
    <property type="evidence" value="ECO:0007669"/>
    <property type="project" value="TreeGrafter"/>
</dbReference>
<dbReference type="GO" id="GO:0007268">
    <property type="term" value="P:chemical synaptic transmission"/>
    <property type="evidence" value="ECO:0007669"/>
    <property type="project" value="InterPro"/>
</dbReference>
<evidence type="ECO:0000256" key="1">
    <source>
        <dbReference type="ARBA" id="ARBA00022443"/>
    </source>
</evidence>
<dbReference type="Pfam" id="PF00625">
    <property type="entry name" value="Guanylate_kin"/>
    <property type="match status" value="1"/>
</dbReference>
<dbReference type="SMART" id="SM01277">
    <property type="entry name" value="MAGUK_N_PEST"/>
    <property type="match status" value="1"/>
</dbReference>
<feature type="domain" description="PDZ" evidence="7">
    <location>
        <begin position="133"/>
        <end position="220"/>
    </location>
</feature>
<reference evidence="9" key="1">
    <citation type="submission" date="2025-08" db="UniProtKB">
        <authorList>
            <consortium name="RefSeq"/>
        </authorList>
    </citation>
    <scope>IDENTIFICATION</scope>
    <source>
        <tissue evidence="9">Ear skin</tissue>
    </source>
</reference>
<feature type="domain" description="Guanylate kinase-like" evidence="6">
    <location>
        <begin position="697"/>
        <end position="872"/>
    </location>
</feature>
<dbReference type="GO" id="GO:0035255">
    <property type="term" value="F:ionotropic glutamate receptor binding"/>
    <property type="evidence" value="ECO:0007669"/>
    <property type="project" value="TreeGrafter"/>
</dbReference>
<dbReference type="Pfam" id="PF00018">
    <property type="entry name" value="SH3_1"/>
    <property type="match status" value="1"/>
</dbReference>
<accession>A0A8B7KBI6</accession>
<dbReference type="InterPro" id="IPR008144">
    <property type="entry name" value="Guanylate_kin-like_dom"/>
</dbReference>
<dbReference type="CTD" id="1740"/>
<protein>
    <submittedName>
        <fullName evidence="9">Disks large homolog 2 isoform X14</fullName>
    </submittedName>
</protein>
<feature type="region of interest" description="Disordered" evidence="4">
    <location>
        <begin position="1"/>
        <end position="23"/>
    </location>
</feature>
<dbReference type="InterPro" id="IPR036034">
    <property type="entry name" value="PDZ_sf"/>
</dbReference>
<feature type="domain" description="PDZ" evidence="7">
    <location>
        <begin position="228"/>
        <end position="315"/>
    </location>
</feature>
<dbReference type="FunFam" id="2.30.42.10:FF:000091">
    <property type="entry name" value="disks large homolog 1 isoform X8"/>
    <property type="match status" value="1"/>
</dbReference>
<dbReference type="Gene3D" id="2.30.42.10">
    <property type="match status" value="3"/>
</dbReference>
<organism evidence="8 9">
    <name type="scientific">Camelus ferus</name>
    <name type="common">Wild bactrian camel</name>
    <name type="synonym">Camelus bactrianus ferus</name>
    <dbReference type="NCBI Taxonomy" id="419612"/>
    <lineage>
        <taxon>Eukaryota</taxon>
        <taxon>Metazoa</taxon>
        <taxon>Chordata</taxon>
        <taxon>Craniata</taxon>
        <taxon>Vertebrata</taxon>
        <taxon>Euteleostomi</taxon>
        <taxon>Mammalia</taxon>
        <taxon>Eutheria</taxon>
        <taxon>Laurasiatheria</taxon>
        <taxon>Artiodactyla</taxon>
        <taxon>Tylopoda</taxon>
        <taxon>Camelidae</taxon>
        <taxon>Camelus</taxon>
    </lineage>
</organism>
<dbReference type="Pfam" id="PF00595">
    <property type="entry name" value="PDZ"/>
    <property type="match status" value="3"/>
</dbReference>
<dbReference type="InterPro" id="IPR008145">
    <property type="entry name" value="GK/Ca_channel_bsu"/>
</dbReference>
<dbReference type="InterPro" id="IPR001478">
    <property type="entry name" value="PDZ"/>
</dbReference>
<feature type="domain" description="SH3" evidence="5">
    <location>
        <begin position="571"/>
        <end position="641"/>
    </location>
</feature>
<dbReference type="CDD" id="cd06724">
    <property type="entry name" value="PDZ2_Dlg1-2-4-like"/>
    <property type="match status" value="1"/>
</dbReference>
<dbReference type="GO" id="GO:0043113">
    <property type="term" value="P:receptor clustering"/>
    <property type="evidence" value="ECO:0007669"/>
    <property type="project" value="TreeGrafter"/>
</dbReference>
<dbReference type="FunFam" id="2.30.30.40:FF:000027">
    <property type="entry name" value="Disks large homolog 3 isoform 1"/>
    <property type="match status" value="1"/>
</dbReference>
<dbReference type="Gene3D" id="2.30.30.40">
    <property type="entry name" value="SH3 Domains"/>
    <property type="match status" value="1"/>
</dbReference>
<evidence type="ECO:0000256" key="4">
    <source>
        <dbReference type="SAM" id="MobiDB-lite"/>
    </source>
</evidence>
<evidence type="ECO:0000259" key="5">
    <source>
        <dbReference type="PROSITE" id="PS50002"/>
    </source>
</evidence>
<feature type="domain" description="PDZ" evidence="7">
    <location>
        <begin position="456"/>
        <end position="537"/>
    </location>
</feature>
<dbReference type="PANTHER" id="PTHR23119:SF6">
    <property type="entry name" value="DISKS LARGE HOMOLOG 2"/>
    <property type="match status" value="1"/>
</dbReference>
<sequence length="887" mass="97994">MNAYLTKQQSCSRGSDGMDAGRSAPTLIRDAHCACGWQRSPQGLGYNSQTMPPTGPGGSASNRTKLVTLWDSVRKSPHKTSTKGKGTCGERCSCPHGWFSPAQASPAPIIVNTDTLDTIPYVNGTEIEYEFEEITLERGNSGLGFSIAGGTDNPHIGDDPGIFITKIIPGGAAAEDGRLRVNDCILRVNEVDVSEVSHSKAVEALKEAGSIVRLYVRRRRPILETVVEIKLFKGPKGLGFSIAGGVGNQHIPGDNSIYVTKIIDGGAAQKDGRLQVGDRLLMVNNYSLEEVTHEEAVAILKNTSDVVYLKVGKPTTIYMTDPYGPPDITHSYSPPMENHLLSGNNGTLEYKTSLPPISPGRYSPIPKHMLVEDDYTRPPEPVYSTVNKLCDKPASPRHYSPVECDKSFLLSAPYPHYHLGLLPDSEMTSHSQHSTATRQPSVTLQRAISLEGEPRKVVLHKGSTGLGFNIVGGEDGEGIFVSFILAGGPADLSGELQRGDQILSVNGIDLRGASHEQAAAALKGAGQTVTIIAQYQPEDYARFEAKIHDLREQMMNHSMSSGSGSLRTNQKRSLYVRAMFDYDKSKDSGLPSQGLSFKYGDILHVINASDDEWWQARRVTLEGDSEEMGVIPSKRRVERKERARLKTVKFNAKPGVIDSKGDIPGLGDDGYGTKTLRGQEDFILSYEPVTRQEINYTRPVIILGPMKDRINDDLISEFPDKFGSCVPHTTRPKRDYEVDGRDYHFVISREQMEKDIQEHKFIEAGQYNDNLYGTSVQSVRFVAERGKHCILDVSGNAIKRLQVAQLYPIAIFIKPKSLEPLMEMNKRLTEEQAKKTYDRAIKLEQEFGEYFTAIVQGDTLEDIYNQCKLVIEEQSGPFIWIPSKEKL</sequence>
<dbReference type="CDD" id="cd06723">
    <property type="entry name" value="PDZ1_Dlg1-2-4-like"/>
    <property type="match status" value="1"/>
</dbReference>
<dbReference type="SMART" id="SM00072">
    <property type="entry name" value="GuKc"/>
    <property type="match status" value="1"/>
</dbReference>
<evidence type="ECO:0000256" key="2">
    <source>
        <dbReference type="ARBA" id="ARBA00022737"/>
    </source>
</evidence>
<keyword evidence="1 3" id="KW-0728">SH3 domain</keyword>
<dbReference type="InterPro" id="IPR035759">
    <property type="entry name" value="DLG2_SH3"/>
</dbReference>
<dbReference type="InterPro" id="IPR020590">
    <property type="entry name" value="Guanylate_kinase_CS"/>
</dbReference>
<dbReference type="CDD" id="cd06795">
    <property type="entry name" value="PDZ3_Dlg1-2-4-like"/>
    <property type="match status" value="1"/>
</dbReference>
<dbReference type="Gene3D" id="3.30.63.10">
    <property type="entry name" value="Guanylate Kinase phosphate binding domain"/>
    <property type="match status" value="1"/>
</dbReference>
<proteinExistence type="predicted"/>
<dbReference type="GO" id="GO:0043005">
    <property type="term" value="C:neuron projection"/>
    <property type="evidence" value="ECO:0007669"/>
    <property type="project" value="InterPro"/>
</dbReference>
<dbReference type="FunFam" id="3.40.50.300:FF:001402">
    <property type="entry name" value="Discs, large homolog 3 (Drosophila)"/>
    <property type="match status" value="1"/>
</dbReference>
<dbReference type="Pfam" id="PF10600">
    <property type="entry name" value="PDZ_assoc"/>
    <property type="match status" value="1"/>
</dbReference>
<dbReference type="SMART" id="SM00228">
    <property type="entry name" value="PDZ"/>
    <property type="match status" value="3"/>
</dbReference>
<dbReference type="FunFam" id="3.30.63.10:FF:000001">
    <property type="entry name" value="Disks large homolog 1 isoform 2"/>
    <property type="match status" value="1"/>
</dbReference>
<dbReference type="PROSITE" id="PS00856">
    <property type="entry name" value="GUANYLATE_KINASE_1"/>
    <property type="match status" value="1"/>
</dbReference>
<evidence type="ECO:0000256" key="3">
    <source>
        <dbReference type="PROSITE-ProRule" id="PRU00192"/>
    </source>
</evidence>
<dbReference type="Gene3D" id="3.40.50.300">
    <property type="entry name" value="P-loop containing nucleotide triphosphate hydrolases"/>
    <property type="match status" value="1"/>
</dbReference>
<dbReference type="GO" id="GO:0019901">
    <property type="term" value="F:protein kinase binding"/>
    <property type="evidence" value="ECO:0007669"/>
    <property type="project" value="TreeGrafter"/>
</dbReference>
<dbReference type="GeneID" id="102507622"/>
<dbReference type="InterPro" id="IPR027417">
    <property type="entry name" value="P-loop_NTPase"/>
</dbReference>
<evidence type="ECO:0000313" key="8">
    <source>
        <dbReference type="Proteomes" id="UP000694856"/>
    </source>
</evidence>
<dbReference type="InterPro" id="IPR019583">
    <property type="entry name" value="DLG1-4_PDZ_assoc"/>
</dbReference>
<dbReference type="FunFam" id="2.30.42.10:FF:000002">
    <property type="entry name" value="Disks large homolog 4 isoform 2"/>
    <property type="match status" value="1"/>
</dbReference>
<dbReference type="CDD" id="cd00071">
    <property type="entry name" value="GMPK"/>
    <property type="match status" value="1"/>
</dbReference>
<evidence type="ECO:0000259" key="7">
    <source>
        <dbReference type="PROSITE" id="PS50106"/>
    </source>
</evidence>
<dbReference type="PROSITE" id="PS50052">
    <property type="entry name" value="GUANYLATE_KINASE_2"/>
    <property type="match status" value="1"/>
</dbReference>
<dbReference type="PANTHER" id="PTHR23119">
    <property type="entry name" value="DISCS LARGE"/>
    <property type="match status" value="1"/>
</dbReference>
<dbReference type="SUPFAM" id="SSF50156">
    <property type="entry name" value="PDZ domain-like"/>
    <property type="match status" value="3"/>
</dbReference>
<dbReference type="GO" id="GO:0045197">
    <property type="term" value="P:establishment or maintenance of epithelial cell apical/basal polarity"/>
    <property type="evidence" value="ECO:0007669"/>
    <property type="project" value="TreeGrafter"/>
</dbReference>
<dbReference type="InterPro" id="IPR036028">
    <property type="entry name" value="SH3-like_dom_sf"/>
</dbReference>
<evidence type="ECO:0000313" key="9">
    <source>
        <dbReference type="RefSeq" id="XP_014416373.1"/>
    </source>
</evidence>
<dbReference type="SUPFAM" id="SSF52540">
    <property type="entry name" value="P-loop containing nucleoside triphosphate hydrolases"/>
    <property type="match status" value="1"/>
</dbReference>
<keyword evidence="2" id="KW-0677">Repeat</keyword>
<evidence type="ECO:0000259" key="6">
    <source>
        <dbReference type="PROSITE" id="PS50052"/>
    </source>
</evidence>
<dbReference type="Pfam" id="PF10608">
    <property type="entry name" value="MAGUK_N_PEST"/>
    <property type="match status" value="1"/>
</dbReference>
<dbReference type="GO" id="GO:0031594">
    <property type="term" value="C:neuromuscular junction"/>
    <property type="evidence" value="ECO:0007669"/>
    <property type="project" value="InterPro"/>
</dbReference>
<dbReference type="PROSITE" id="PS50106">
    <property type="entry name" value="PDZ"/>
    <property type="match status" value="3"/>
</dbReference>
<dbReference type="Proteomes" id="UP000694856">
    <property type="component" value="Chromosome 10"/>
</dbReference>
<dbReference type="SMART" id="SM00326">
    <property type="entry name" value="SH3"/>
    <property type="match status" value="1"/>
</dbReference>
<dbReference type="FunFam" id="2.30.30.40:FF:000008">
    <property type="entry name" value="Disks large homolog 1 isoform 2"/>
    <property type="match status" value="1"/>
</dbReference>
<dbReference type="GO" id="GO:0097120">
    <property type="term" value="P:receptor localization to synapse"/>
    <property type="evidence" value="ECO:0007669"/>
    <property type="project" value="TreeGrafter"/>
</dbReference>
<dbReference type="InterPro" id="IPR050614">
    <property type="entry name" value="Synaptic_Scaffolding_LAP-MAGUK"/>
</dbReference>
<dbReference type="RefSeq" id="XP_014416373.1">
    <property type="nucleotide sequence ID" value="XM_014560887.2"/>
</dbReference>
<feature type="compositionally biased region" description="Polar residues" evidence="4">
    <location>
        <begin position="1"/>
        <end position="13"/>
    </location>
</feature>
<dbReference type="GO" id="GO:0016323">
    <property type="term" value="C:basolateral plasma membrane"/>
    <property type="evidence" value="ECO:0007669"/>
    <property type="project" value="TreeGrafter"/>
</dbReference>
<dbReference type="InterPro" id="IPR016313">
    <property type="entry name" value="DLG1-like"/>
</dbReference>
<dbReference type="AlphaFoldDB" id="A0A8B7KBI6"/>
<dbReference type="SUPFAM" id="SSF50044">
    <property type="entry name" value="SH3-domain"/>
    <property type="match status" value="1"/>
</dbReference>
<dbReference type="GO" id="GO:0098839">
    <property type="term" value="C:postsynaptic density membrane"/>
    <property type="evidence" value="ECO:0007669"/>
    <property type="project" value="TreeGrafter"/>
</dbReference>
<dbReference type="CDD" id="cd12032">
    <property type="entry name" value="SH3_DLG2"/>
    <property type="match status" value="1"/>
</dbReference>
<dbReference type="InterPro" id="IPR019590">
    <property type="entry name" value="DLG1_PEST_dom"/>
</dbReference>
<dbReference type="PROSITE" id="PS50002">
    <property type="entry name" value="SH3"/>
    <property type="match status" value="1"/>
</dbReference>